<name>A0ABY9NJQ5_9PSED</name>
<accession>A0ABY9NJQ5</accession>
<keyword evidence="2" id="KW-1185">Reference proteome</keyword>
<sequence>MAYEIHIVRSTEIALEEWQLLCTSDPSLRLENELARKNPVTGETIVSSGKNSATWTDPLTQQQYIFDYRRRQISFAYSNEAIIKAKEIATALAASIEGDEGEAY</sequence>
<evidence type="ECO:0000313" key="1">
    <source>
        <dbReference type="EMBL" id="WMN18585.1"/>
    </source>
</evidence>
<protein>
    <submittedName>
        <fullName evidence="1">Uncharacterized protein</fullName>
    </submittedName>
</protein>
<dbReference type="EMBL" id="CP133164">
    <property type="protein sequence ID" value="WMN18585.1"/>
    <property type="molecule type" value="Genomic_DNA"/>
</dbReference>
<dbReference type="Proteomes" id="UP001237292">
    <property type="component" value="Chromosome"/>
</dbReference>
<dbReference type="RefSeq" id="WP_085598973.1">
    <property type="nucleotide sequence ID" value="NZ_CP133164.1"/>
</dbReference>
<evidence type="ECO:0000313" key="2">
    <source>
        <dbReference type="Proteomes" id="UP001237292"/>
    </source>
</evidence>
<gene>
    <name evidence="1" type="ORF">QL104_04025</name>
</gene>
<reference evidence="1 2" key="1">
    <citation type="journal article" date="2023" name="Access Microbiol">
        <title>The genome of a steinernematid-associated Pseudomonas piscis bacterium encodes the biosynthesis of insect toxins.</title>
        <authorList>
            <person name="Awori R.M."/>
            <person name="Hendre P."/>
            <person name="Amugune N.O."/>
        </authorList>
    </citation>
    <scope>NUCLEOTIDE SEQUENCE [LARGE SCALE GENOMIC DNA]</scope>
    <source>
        <strain evidence="1 2">75</strain>
    </source>
</reference>
<proteinExistence type="predicted"/>
<organism evidence="1 2">
    <name type="scientific">Pseudomonas piscis</name>
    <dbReference type="NCBI Taxonomy" id="2614538"/>
    <lineage>
        <taxon>Bacteria</taxon>
        <taxon>Pseudomonadati</taxon>
        <taxon>Pseudomonadota</taxon>
        <taxon>Gammaproteobacteria</taxon>
        <taxon>Pseudomonadales</taxon>
        <taxon>Pseudomonadaceae</taxon>
        <taxon>Pseudomonas</taxon>
    </lineage>
</organism>